<evidence type="ECO:0000313" key="5">
    <source>
        <dbReference type="Proteomes" id="UP001652628"/>
    </source>
</evidence>
<keyword evidence="1" id="KW-0479">Metal-binding</keyword>
<accession>A0ABM4TQC0</accession>
<evidence type="ECO:0000256" key="1">
    <source>
        <dbReference type="ARBA" id="ARBA00022723"/>
    </source>
</evidence>
<keyword evidence="2" id="KW-0862">Zinc</keyword>
<dbReference type="PROSITE" id="PS50238">
    <property type="entry name" value="RHOGAP"/>
    <property type="match status" value="1"/>
</dbReference>
<dbReference type="SUPFAM" id="SSF57889">
    <property type="entry name" value="Cysteine-rich domain"/>
    <property type="match status" value="1"/>
</dbReference>
<feature type="domain" description="Rho-GAP" evidence="4">
    <location>
        <begin position="128"/>
        <end position="311"/>
    </location>
</feature>
<evidence type="ECO:0000256" key="2">
    <source>
        <dbReference type="ARBA" id="ARBA00022833"/>
    </source>
</evidence>
<dbReference type="Proteomes" id="UP001652628">
    <property type="component" value="Chromosome 3"/>
</dbReference>
<dbReference type="GeneID" id="108011277"/>
<organism evidence="5 6">
    <name type="scientific">Drosophila suzukii</name>
    <name type="common">Spotted-wing drosophila fruit fly</name>
    <dbReference type="NCBI Taxonomy" id="28584"/>
    <lineage>
        <taxon>Eukaryota</taxon>
        <taxon>Metazoa</taxon>
        <taxon>Ecdysozoa</taxon>
        <taxon>Arthropoda</taxon>
        <taxon>Hexapoda</taxon>
        <taxon>Insecta</taxon>
        <taxon>Pterygota</taxon>
        <taxon>Neoptera</taxon>
        <taxon>Endopterygota</taxon>
        <taxon>Diptera</taxon>
        <taxon>Brachycera</taxon>
        <taxon>Muscomorpha</taxon>
        <taxon>Ephydroidea</taxon>
        <taxon>Drosophilidae</taxon>
        <taxon>Drosophila</taxon>
        <taxon>Sophophora</taxon>
    </lineage>
</organism>
<dbReference type="Gene3D" id="3.30.60.20">
    <property type="match status" value="1"/>
</dbReference>
<dbReference type="PROSITE" id="PS00479">
    <property type="entry name" value="ZF_DAG_PE_1"/>
    <property type="match status" value="1"/>
</dbReference>
<keyword evidence="5" id="KW-1185">Reference proteome</keyword>
<feature type="domain" description="Phorbol-ester/DAG-type" evidence="3">
    <location>
        <begin position="67"/>
        <end position="117"/>
    </location>
</feature>
<evidence type="ECO:0000313" key="6">
    <source>
        <dbReference type="RefSeq" id="XP_070852165.1"/>
    </source>
</evidence>
<dbReference type="Pfam" id="PF00620">
    <property type="entry name" value="RhoGAP"/>
    <property type="match status" value="1"/>
</dbReference>
<dbReference type="PANTHER" id="PTHR46199:SF3">
    <property type="entry name" value="RAC GTPASE-ACTIVATING PROTEIN 1"/>
    <property type="match status" value="1"/>
</dbReference>
<evidence type="ECO:0000259" key="4">
    <source>
        <dbReference type="PROSITE" id="PS50238"/>
    </source>
</evidence>
<dbReference type="RefSeq" id="XP_070852165.1">
    <property type="nucleotide sequence ID" value="XM_070996064.1"/>
</dbReference>
<reference evidence="6" key="1">
    <citation type="submission" date="2025-08" db="UniProtKB">
        <authorList>
            <consortium name="RefSeq"/>
        </authorList>
    </citation>
    <scope>IDENTIFICATION</scope>
</reference>
<gene>
    <name evidence="6" type="primary">RacGAP84C</name>
</gene>
<dbReference type="InterPro" id="IPR002219">
    <property type="entry name" value="PKC_DAG/PE"/>
</dbReference>
<evidence type="ECO:0000259" key="3">
    <source>
        <dbReference type="PROSITE" id="PS50081"/>
    </source>
</evidence>
<dbReference type="Gene3D" id="1.10.555.10">
    <property type="entry name" value="Rho GTPase activation protein"/>
    <property type="match status" value="1"/>
</dbReference>
<dbReference type="PANTHER" id="PTHR46199">
    <property type="entry name" value="RAC GTPASE-ACTIVATING PROTEIN 1"/>
    <property type="match status" value="1"/>
</dbReference>
<sequence>MQNKRRLLREYRSYDDLSEHFRIFGSQSLDSLQDRVDMNPSGSDGVSTDGLDYYQSCSQSHSGLLREHNFKVKSYYYNVGNCVHCRKRIRFAMASLRCRACPLRCHIACCRQLTVNCIPQPQMTTKRGNLSDYAPRVAPMVPALIVHCVTEIEARGLQQEGLYRVSSTREKCKRLRRKLLRGKSTPHLGNKDTHTLCCCVKDFLRQLTHPLIPIYHRRDFEEATRQEDPLAVEMAVYLAVLELQQAHRDTLAYLMLHWQRVSESPAVRMTVNNLAVIFAPTLFGDLDLTLENVVIWQQVLKVLLLLPPAFWAQFLEVHPLPTPLGSTYDFEERYNQRHWDHSSNLGWSSVKTYFRSMVRPWMSTFLL</sequence>
<dbReference type="InterPro" id="IPR000198">
    <property type="entry name" value="RhoGAP_dom"/>
</dbReference>
<dbReference type="SMART" id="SM00109">
    <property type="entry name" value="C1"/>
    <property type="match status" value="1"/>
</dbReference>
<dbReference type="SMART" id="SM00324">
    <property type="entry name" value="RhoGAP"/>
    <property type="match status" value="1"/>
</dbReference>
<dbReference type="CDD" id="cd04382">
    <property type="entry name" value="RhoGAP_MgcRacGAP"/>
    <property type="match status" value="1"/>
</dbReference>
<dbReference type="Pfam" id="PF00130">
    <property type="entry name" value="C1_1"/>
    <property type="match status" value="1"/>
</dbReference>
<proteinExistence type="predicted"/>
<dbReference type="InterPro" id="IPR046349">
    <property type="entry name" value="C1-like_sf"/>
</dbReference>
<name>A0ABM4TQC0_DROSZ</name>
<protein>
    <submittedName>
        <fullName evidence="6">GTPase-activating protein RacGAP84C isoform X1</fullName>
    </submittedName>
</protein>
<dbReference type="PROSITE" id="PS50081">
    <property type="entry name" value="ZF_DAG_PE_2"/>
    <property type="match status" value="1"/>
</dbReference>
<dbReference type="SUPFAM" id="SSF48350">
    <property type="entry name" value="GTPase activation domain, GAP"/>
    <property type="match status" value="1"/>
</dbReference>
<dbReference type="InterPro" id="IPR008936">
    <property type="entry name" value="Rho_GTPase_activation_prot"/>
</dbReference>